<evidence type="ECO:0000256" key="3">
    <source>
        <dbReference type="ARBA" id="ARBA00023163"/>
    </source>
</evidence>
<dbReference type="InterPro" id="IPR036390">
    <property type="entry name" value="WH_DNA-bd_sf"/>
</dbReference>
<keyword evidence="3" id="KW-0804">Transcription</keyword>
<dbReference type="SMART" id="SM00347">
    <property type="entry name" value="HTH_MARR"/>
    <property type="match status" value="1"/>
</dbReference>
<dbReference type="InterPro" id="IPR039422">
    <property type="entry name" value="MarR/SlyA-like"/>
</dbReference>
<comment type="caution">
    <text evidence="5">The sequence shown here is derived from an EMBL/GenBank/DDBJ whole genome shotgun (WGS) entry which is preliminary data.</text>
</comment>
<dbReference type="Pfam" id="PF12802">
    <property type="entry name" value="MarR_2"/>
    <property type="match status" value="1"/>
</dbReference>
<dbReference type="SUPFAM" id="SSF46785">
    <property type="entry name" value="Winged helix' DNA-binding domain"/>
    <property type="match status" value="1"/>
</dbReference>
<organism evidence="5 6">
    <name type="scientific">Alkaliphilus hydrothermalis</name>
    <dbReference type="NCBI Taxonomy" id="1482730"/>
    <lineage>
        <taxon>Bacteria</taxon>
        <taxon>Bacillati</taxon>
        <taxon>Bacillota</taxon>
        <taxon>Clostridia</taxon>
        <taxon>Peptostreptococcales</taxon>
        <taxon>Natronincolaceae</taxon>
        <taxon>Alkaliphilus</taxon>
    </lineage>
</organism>
<accession>A0ABS2NMK2</accession>
<keyword evidence="1" id="KW-0805">Transcription regulation</keyword>
<dbReference type="InterPro" id="IPR000835">
    <property type="entry name" value="HTH_MarR-typ"/>
</dbReference>
<feature type="domain" description="HTH marR-type" evidence="4">
    <location>
        <begin position="1"/>
        <end position="134"/>
    </location>
</feature>
<dbReference type="InterPro" id="IPR023187">
    <property type="entry name" value="Tscrpt_reg_MarR-type_CS"/>
</dbReference>
<proteinExistence type="predicted"/>
<dbReference type="InterPro" id="IPR036388">
    <property type="entry name" value="WH-like_DNA-bd_sf"/>
</dbReference>
<evidence type="ECO:0000313" key="5">
    <source>
        <dbReference type="EMBL" id="MBM7614155.1"/>
    </source>
</evidence>
<dbReference type="RefSeq" id="WP_204400439.1">
    <property type="nucleotide sequence ID" value="NZ_JAFBEE010000003.1"/>
</dbReference>
<evidence type="ECO:0000256" key="2">
    <source>
        <dbReference type="ARBA" id="ARBA00023125"/>
    </source>
</evidence>
<dbReference type="EMBL" id="JAFBEE010000003">
    <property type="protein sequence ID" value="MBM7614155.1"/>
    <property type="molecule type" value="Genomic_DNA"/>
</dbReference>
<evidence type="ECO:0000256" key="1">
    <source>
        <dbReference type="ARBA" id="ARBA00023015"/>
    </source>
</evidence>
<keyword evidence="2 5" id="KW-0238">DNA-binding</keyword>
<dbReference type="Gene3D" id="1.10.10.10">
    <property type="entry name" value="Winged helix-like DNA-binding domain superfamily/Winged helix DNA-binding domain"/>
    <property type="match status" value="1"/>
</dbReference>
<dbReference type="PANTHER" id="PTHR33164:SF102">
    <property type="entry name" value="TRANSCRIPTIONAL REGULATORY PROTEIN"/>
    <property type="match status" value="1"/>
</dbReference>
<name>A0ABS2NMK2_9FIRM</name>
<dbReference type="PROSITE" id="PS50995">
    <property type="entry name" value="HTH_MARR_2"/>
    <property type="match status" value="1"/>
</dbReference>
<dbReference type="PROSITE" id="PS01117">
    <property type="entry name" value="HTH_MARR_1"/>
    <property type="match status" value="1"/>
</dbReference>
<evidence type="ECO:0000313" key="6">
    <source>
        <dbReference type="Proteomes" id="UP001314796"/>
    </source>
</evidence>
<evidence type="ECO:0000259" key="4">
    <source>
        <dbReference type="PROSITE" id="PS50995"/>
    </source>
</evidence>
<dbReference type="GO" id="GO:0003677">
    <property type="term" value="F:DNA binding"/>
    <property type="evidence" value="ECO:0007669"/>
    <property type="project" value="UniProtKB-KW"/>
</dbReference>
<gene>
    <name evidence="5" type="ORF">JOC73_000666</name>
</gene>
<protein>
    <submittedName>
        <fullName evidence="5">DNA-binding MarR family transcriptional regulator</fullName>
    </submittedName>
</protein>
<sequence length="140" mass="15996">MDNDIMIGADTVTLFNRLQMNAKRDIPIRPSEMGVLIFTQKQSEPVTPLMISNFFRISKPSVTSMINSLIKKEYLIKTPSPTDGRSYTVSTSDKGKELVESTYNEYFRTIELLKNKMGDKEFNSFIQLMQKANSVLSEEI</sequence>
<dbReference type="Proteomes" id="UP001314796">
    <property type="component" value="Unassembled WGS sequence"/>
</dbReference>
<keyword evidence="6" id="KW-1185">Reference proteome</keyword>
<reference evidence="5 6" key="1">
    <citation type="submission" date="2021-01" db="EMBL/GenBank/DDBJ databases">
        <title>Genomic Encyclopedia of Type Strains, Phase IV (KMG-IV): sequencing the most valuable type-strain genomes for metagenomic binning, comparative biology and taxonomic classification.</title>
        <authorList>
            <person name="Goeker M."/>
        </authorList>
    </citation>
    <scope>NUCLEOTIDE SEQUENCE [LARGE SCALE GENOMIC DNA]</scope>
    <source>
        <strain evidence="5 6">DSM 25890</strain>
    </source>
</reference>
<dbReference type="PANTHER" id="PTHR33164">
    <property type="entry name" value="TRANSCRIPTIONAL REGULATOR, MARR FAMILY"/>
    <property type="match status" value="1"/>
</dbReference>